<name>A0A6B1DDT7_9CHLR</name>
<dbReference type="AlphaFoldDB" id="A0A6B1DDT7"/>
<protein>
    <submittedName>
        <fullName evidence="1">Antitoxin</fullName>
    </submittedName>
</protein>
<comment type="caution">
    <text evidence="1">The sequence shown here is derived from an EMBL/GenBank/DDBJ whole genome shotgun (WGS) entry which is preliminary data.</text>
</comment>
<dbReference type="EMBL" id="VXMH01000107">
    <property type="protein sequence ID" value="MYC97197.1"/>
    <property type="molecule type" value="Genomic_DNA"/>
</dbReference>
<accession>A0A6B1DDT7</accession>
<proteinExistence type="predicted"/>
<organism evidence="1">
    <name type="scientific">Caldilineaceae bacterium SB0661_bin_32</name>
    <dbReference type="NCBI Taxonomy" id="2605255"/>
    <lineage>
        <taxon>Bacteria</taxon>
        <taxon>Bacillati</taxon>
        <taxon>Chloroflexota</taxon>
        <taxon>Caldilineae</taxon>
        <taxon>Caldilineales</taxon>
        <taxon>Caldilineaceae</taxon>
    </lineage>
</organism>
<reference evidence="1" key="1">
    <citation type="submission" date="2019-09" db="EMBL/GenBank/DDBJ databases">
        <title>Characterisation of the sponge microbiome using genome-centric metagenomics.</title>
        <authorList>
            <person name="Engelberts J.P."/>
            <person name="Robbins S.J."/>
            <person name="De Goeij J.M."/>
            <person name="Aranda M."/>
            <person name="Bell S.C."/>
            <person name="Webster N.S."/>
        </authorList>
    </citation>
    <scope>NUCLEOTIDE SEQUENCE</scope>
    <source>
        <strain evidence="1">SB0661_bin_32</strain>
    </source>
</reference>
<sequence length="75" mass="8092">MRTTVTIDDDVLVVARALAERNGISLGSALSELARRGFKGMGDFEVADGIPAFRVDANSRPVTSEDVREALSDWP</sequence>
<gene>
    <name evidence="1" type="ORF">F4X14_19750</name>
</gene>
<evidence type="ECO:0000313" key="1">
    <source>
        <dbReference type="EMBL" id="MYC97197.1"/>
    </source>
</evidence>